<reference evidence="2" key="1">
    <citation type="submission" date="2019-11" db="EMBL/GenBank/DDBJ databases">
        <title>Complete genome sequence of Corynebacterium kalinowskii 1959, a novel Corynebacterium species isolated from soil of a small paddock in Vilsendorf, Germany.</title>
        <authorList>
            <person name="Schaffert L."/>
            <person name="Ruwe M."/>
            <person name="Milse J."/>
            <person name="Hanuschka K."/>
            <person name="Ortseifen V."/>
            <person name="Droste J."/>
            <person name="Brandt D."/>
            <person name="Schlueter L."/>
            <person name="Kutter Y."/>
            <person name="Vinke S."/>
            <person name="Viehoefer P."/>
            <person name="Jacob L."/>
            <person name="Luebke N.-C."/>
            <person name="Schulte-Berndt E."/>
            <person name="Hain C."/>
            <person name="Linder M."/>
            <person name="Schmidt P."/>
            <person name="Wollenschlaeger L."/>
            <person name="Luttermann T."/>
            <person name="Thieme E."/>
            <person name="Hassa J."/>
            <person name="Haak M."/>
            <person name="Wittchen M."/>
            <person name="Mentz A."/>
            <person name="Persicke M."/>
            <person name="Busche T."/>
            <person name="Ruckert C."/>
        </authorList>
    </citation>
    <scope>NUCLEOTIDE SEQUENCE [LARGE SCALE GENOMIC DNA]</scope>
    <source>
        <strain evidence="2">1959</strain>
    </source>
</reference>
<dbReference type="Proteomes" id="UP000427071">
    <property type="component" value="Chromosome"/>
</dbReference>
<gene>
    <name evidence="1" type="ORF">CKALI_11430</name>
</gene>
<name>A0A6B8W0J8_9CORY</name>
<dbReference type="AlphaFoldDB" id="A0A6B8W0J8"/>
<sequence length="85" mass="9456">MSKQTIAPKKGVTPEWSIRDLIGVNLAESQEGIMGTLESEYDLDSRQLHRVDTFLDQAFKQAADVLAESITAAAFATEMEERPWA</sequence>
<accession>A0A6B8W0J8</accession>
<dbReference type="KEGG" id="ckw:CKALI_11430"/>
<proteinExistence type="predicted"/>
<keyword evidence="2" id="KW-1185">Reference proteome</keyword>
<evidence type="ECO:0000313" key="1">
    <source>
        <dbReference type="EMBL" id="QGU03130.1"/>
    </source>
</evidence>
<organism evidence="1 2">
    <name type="scientific">Corynebacterium kalinowskii</name>
    <dbReference type="NCBI Taxonomy" id="2675216"/>
    <lineage>
        <taxon>Bacteria</taxon>
        <taxon>Bacillati</taxon>
        <taxon>Actinomycetota</taxon>
        <taxon>Actinomycetes</taxon>
        <taxon>Mycobacteriales</taxon>
        <taxon>Corynebacteriaceae</taxon>
        <taxon>Corynebacterium</taxon>
    </lineage>
</organism>
<evidence type="ECO:0000313" key="2">
    <source>
        <dbReference type="Proteomes" id="UP000427071"/>
    </source>
</evidence>
<protein>
    <submittedName>
        <fullName evidence="1">Uncharacterized protein</fullName>
    </submittedName>
</protein>
<dbReference type="RefSeq" id="WP_156193453.1">
    <property type="nucleotide sequence ID" value="NZ_CP046452.1"/>
</dbReference>
<dbReference type="EMBL" id="CP046452">
    <property type="protein sequence ID" value="QGU03130.1"/>
    <property type="molecule type" value="Genomic_DNA"/>
</dbReference>